<dbReference type="NCBIfam" id="NF040681">
    <property type="entry name" value="GPS-CTERM"/>
    <property type="match status" value="1"/>
</dbReference>
<dbReference type="RefSeq" id="WP_135339817.1">
    <property type="nucleotide sequence ID" value="NZ_JBHLTX010000039.1"/>
</dbReference>
<evidence type="ECO:0000313" key="1">
    <source>
        <dbReference type="EMBL" id="TGB07920.1"/>
    </source>
</evidence>
<reference evidence="1 2" key="1">
    <citation type="submission" date="2019-03" db="EMBL/GenBank/DDBJ databases">
        <authorList>
            <person name="Gonzalez-Pimentel J.L."/>
        </authorList>
    </citation>
    <scope>NUCLEOTIDE SEQUENCE [LARGE SCALE GENOMIC DNA]</scope>
    <source>
        <strain evidence="1 2">JCM 31289</strain>
    </source>
</reference>
<sequence length="200" mass="20197">MCVATPAHAAGYRYWSFWQQDGGKWSYATQGPATARPGDGDTVGFRYAVSEDSRNAVRPRGTSDFATICAHTPAREGSKRVAVVIDFGTAADAADGGTPPPIRTVCAQVRGSASAADALAAVAKPLRYDSAAVLCAIAGYPASGCAEAVADGDRGHARGKGSAAADDGGDSGPSAGLLAGATTVLALGGAAIWQARRRRT</sequence>
<dbReference type="InterPro" id="IPR047704">
    <property type="entry name" value="GPS-CTERM"/>
</dbReference>
<evidence type="ECO:0008006" key="3">
    <source>
        <dbReference type="Google" id="ProtNLM"/>
    </source>
</evidence>
<proteinExistence type="predicted"/>
<dbReference type="EMBL" id="SRID01000141">
    <property type="protein sequence ID" value="TGB07920.1"/>
    <property type="molecule type" value="Genomic_DNA"/>
</dbReference>
<evidence type="ECO:0000313" key="2">
    <source>
        <dbReference type="Proteomes" id="UP000297948"/>
    </source>
</evidence>
<dbReference type="AlphaFoldDB" id="A0A4Z0H8V1"/>
<dbReference type="Proteomes" id="UP000297948">
    <property type="component" value="Unassembled WGS sequence"/>
</dbReference>
<organism evidence="1 2">
    <name type="scientific">Streptomyces palmae</name>
    <dbReference type="NCBI Taxonomy" id="1701085"/>
    <lineage>
        <taxon>Bacteria</taxon>
        <taxon>Bacillati</taxon>
        <taxon>Actinomycetota</taxon>
        <taxon>Actinomycetes</taxon>
        <taxon>Kitasatosporales</taxon>
        <taxon>Streptomycetaceae</taxon>
        <taxon>Streptomyces</taxon>
    </lineage>
</organism>
<keyword evidence="2" id="KW-1185">Reference proteome</keyword>
<protein>
    <recommendedName>
        <fullName evidence="3">Secreted protein</fullName>
    </recommendedName>
</protein>
<comment type="caution">
    <text evidence="1">The sequence shown here is derived from an EMBL/GenBank/DDBJ whole genome shotgun (WGS) entry which is preliminary data.</text>
</comment>
<accession>A0A4Z0H8V1</accession>
<dbReference type="InterPro" id="IPR047703">
    <property type="entry name" value="SCO2322-like"/>
</dbReference>
<dbReference type="OrthoDB" id="3530682at2"/>
<dbReference type="NCBIfam" id="NF040672">
    <property type="entry name" value="SCO2322_fam"/>
    <property type="match status" value="1"/>
</dbReference>
<gene>
    <name evidence="1" type="ORF">E4099_16380</name>
</gene>
<name>A0A4Z0H8V1_9ACTN</name>